<dbReference type="Proteomes" id="UP001164929">
    <property type="component" value="Chromosome 10"/>
</dbReference>
<gene>
    <name evidence="4" type="ORF">NC653_026137</name>
</gene>
<sequence>MKSYLLLLFTICTFLLYSSAELDDNLTYVWPLPAKFSSGNNTLSVDPELSLVFDGKGGDSSIIKDGFGRYKKIIFKHSTKSSSVNKRLVFDIGVLKIVVLSDNEELQLGVDESYLLLVEREMGSLLSGKRILRQILVYGALRGLESPPGHILGQNRDFAYRGTFAWGTGYPDLWPSPSCREPRDVSNNYYF</sequence>
<dbReference type="GO" id="GO:0016787">
    <property type="term" value="F:hydrolase activity"/>
    <property type="evidence" value="ECO:0007669"/>
    <property type="project" value="UniProtKB-KW"/>
</dbReference>
<organism evidence="4 5">
    <name type="scientific">Populus alba x Populus x berolinensis</name>
    <dbReference type="NCBI Taxonomy" id="444605"/>
    <lineage>
        <taxon>Eukaryota</taxon>
        <taxon>Viridiplantae</taxon>
        <taxon>Streptophyta</taxon>
        <taxon>Embryophyta</taxon>
        <taxon>Tracheophyta</taxon>
        <taxon>Spermatophyta</taxon>
        <taxon>Magnoliopsida</taxon>
        <taxon>eudicotyledons</taxon>
        <taxon>Gunneridae</taxon>
        <taxon>Pentapetalae</taxon>
        <taxon>rosids</taxon>
        <taxon>fabids</taxon>
        <taxon>Malpighiales</taxon>
        <taxon>Salicaceae</taxon>
        <taxon>Saliceae</taxon>
        <taxon>Populus</taxon>
    </lineage>
</organism>
<keyword evidence="1" id="KW-0378">Hydrolase</keyword>
<comment type="caution">
    <text evidence="4">The sequence shown here is derived from an EMBL/GenBank/DDBJ whole genome shotgun (WGS) entry which is preliminary data.</text>
</comment>
<evidence type="ECO:0000259" key="3">
    <source>
        <dbReference type="Pfam" id="PF14845"/>
    </source>
</evidence>
<keyword evidence="5" id="KW-1185">Reference proteome</keyword>
<reference evidence="4" key="1">
    <citation type="journal article" date="2023" name="Mol. Ecol. Resour.">
        <title>Chromosome-level genome assembly of a triploid poplar Populus alba 'Berolinensis'.</title>
        <authorList>
            <person name="Chen S."/>
            <person name="Yu Y."/>
            <person name="Wang X."/>
            <person name="Wang S."/>
            <person name="Zhang T."/>
            <person name="Zhou Y."/>
            <person name="He R."/>
            <person name="Meng N."/>
            <person name="Wang Y."/>
            <person name="Liu W."/>
            <person name="Liu Z."/>
            <person name="Liu J."/>
            <person name="Guo Q."/>
            <person name="Huang H."/>
            <person name="Sederoff R.R."/>
            <person name="Wang G."/>
            <person name="Qu G."/>
            <person name="Chen S."/>
        </authorList>
    </citation>
    <scope>NUCLEOTIDE SEQUENCE</scope>
    <source>
        <strain evidence="4">SC-2020</strain>
    </source>
</reference>
<feature type="signal peptide" evidence="2">
    <location>
        <begin position="1"/>
        <end position="20"/>
    </location>
</feature>
<dbReference type="Gene3D" id="3.30.379.10">
    <property type="entry name" value="Chitobiase/beta-hexosaminidase domain 2-like"/>
    <property type="match status" value="1"/>
</dbReference>
<feature type="chain" id="PRO_5041959301" description="Beta-hexosaminidase eukaryotic type N-terminal domain-containing protein" evidence="2">
    <location>
        <begin position="21"/>
        <end position="191"/>
    </location>
</feature>
<dbReference type="Pfam" id="PF14845">
    <property type="entry name" value="Glycohydro_20b2"/>
    <property type="match status" value="1"/>
</dbReference>
<dbReference type="AlphaFoldDB" id="A0AAD6Q8V6"/>
<accession>A0AAD6Q8V6</accession>
<name>A0AAD6Q8V6_9ROSI</name>
<dbReference type="InterPro" id="IPR029018">
    <property type="entry name" value="Hex-like_dom2"/>
</dbReference>
<evidence type="ECO:0000256" key="1">
    <source>
        <dbReference type="ARBA" id="ARBA00022801"/>
    </source>
</evidence>
<proteinExistence type="predicted"/>
<evidence type="ECO:0000313" key="4">
    <source>
        <dbReference type="EMBL" id="KAJ6983227.1"/>
    </source>
</evidence>
<evidence type="ECO:0000313" key="5">
    <source>
        <dbReference type="Proteomes" id="UP001164929"/>
    </source>
</evidence>
<dbReference type="InterPro" id="IPR029019">
    <property type="entry name" value="HEX_eukaryotic_N"/>
</dbReference>
<protein>
    <recommendedName>
        <fullName evidence="3">Beta-hexosaminidase eukaryotic type N-terminal domain-containing protein</fullName>
    </recommendedName>
</protein>
<feature type="domain" description="Beta-hexosaminidase eukaryotic type N-terminal" evidence="3">
    <location>
        <begin position="29"/>
        <end position="146"/>
    </location>
</feature>
<keyword evidence="2" id="KW-0732">Signal</keyword>
<dbReference type="SUPFAM" id="SSF55545">
    <property type="entry name" value="beta-N-acetylhexosaminidase-like domain"/>
    <property type="match status" value="1"/>
</dbReference>
<dbReference type="EMBL" id="JAQIZT010000010">
    <property type="protein sequence ID" value="KAJ6983227.1"/>
    <property type="molecule type" value="Genomic_DNA"/>
</dbReference>
<evidence type="ECO:0000256" key="2">
    <source>
        <dbReference type="SAM" id="SignalP"/>
    </source>
</evidence>